<dbReference type="Pfam" id="PF00650">
    <property type="entry name" value="CRAL_TRIO"/>
    <property type="match status" value="1"/>
</dbReference>
<dbReference type="Gene3D" id="3.40.525.10">
    <property type="entry name" value="CRAL-TRIO lipid binding domain"/>
    <property type="match status" value="1"/>
</dbReference>
<evidence type="ECO:0000259" key="1">
    <source>
        <dbReference type="PROSITE" id="PS50191"/>
    </source>
</evidence>
<dbReference type="InterPro" id="IPR036865">
    <property type="entry name" value="CRAL-TRIO_dom_sf"/>
</dbReference>
<dbReference type="PROSITE" id="PS50191">
    <property type="entry name" value="CRAL_TRIO"/>
    <property type="match status" value="1"/>
</dbReference>
<dbReference type="CDD" id="cd00170">
    <property type="entry name" value="SEC14"/>
    <property type="match status" value="1"/>
</dbReference>
<feature type="domain" description="CRAL-TRIO" evidence="1">
    <location>
        <begin position="1"/>
        <end position="101"/>
    </location>
</feature>
<evidence type="ECO:0000313" key="2">
    <source>
        <dbReference type="EMBL" id="CAB9517791.1"/>
    </source>
</evidence>
<dbReference type="Proteomes" id="UP001153069">
    <property type="component" value="Unassembled WGS sequence"/>
</dbReference>
<sequence length="104" mass="12125">MDLEGVSLVKHYSRAAFKRDGKIMDKMQNCYPQMVEVVYLCNSPDWMHLIWALVKHIVPQRVLEKVKMIAPQNADEREQLHKYMSEDMIPVEIGGPNQTPPSDW</sequence>
<name>A0A9N8EAF4_9STRA</name>
<dbReference type="InterPro" id="IPR051064">
    <property type="entry name" value="SEC14/CRAL-TRIO_domain"/>
</dbReference>
<dbReference type="SUPFAM" id="SSF52087">
    <property type="entry name" value="CRAL/TRIO domain"/>
    <property type="match status" value="1"/>
</dbReference>
<reference evidence="2" key="1">
    <citation type="submission" date="2020-06" db="EMBL/GenBank/DDBJ databases">
        <authorList>
            <consortium name="Plant Systems Biology data submission"/>
        </authorList>
    </citation>
    <scope>NUCLEOTIDE SEQUENCE</scope>
    <source>
        <strain evidence="2">D6</strain>
    </source>
</reference>
<accession>A0A9N8EAF4</accession>
<organism evidence="2 3">
    <name type="scientific">Seminavis robusta</name>
    <dbReference type="NCBI Taxonomy" id="568900"/>
    <lineage>
        <taxon>Eukaryota</taxon>
        <taxon>Sar</taxon>
        <taxon>Stramenopiles</taxon>
        <taxon>Ochrophyta</taxon>
        <taxon>Bacillariophyta</taxon>
        <taxon>Bacillariophyceae</taxon>
        <taxon>Bacillariophycidae</taxon>
        <taxon>Naviculales</taxon>
        <taxon>Naviculaceae</taxon>
        <taxon>Seminavis</taxon>
    </lineage>
</organism>
<dbReference type="InterPro" id="IPR001251">
    <property type="entry name" value="CRAL-TRIO_dom"/>
</dbReference>
<keyword evidence="3" id="KW-1185">Reference proteome</keyword>
<dbReference type="PANTHER" id="PTHR23324">
    <property type="entry name" value="SEC14 RELATED PROTEIN"/>
    <property type="match status" value="1"/>
</dbReference>
<dbReference type="PANTHER" id="PTHR23324:SF83">
    <property type="entry name" value="SEC14-LIKE PROTEIN 2"/>
    <property type="match status" value="1"/>
</dbReference>
<protein>
    <submittedName>
        <fullName evidence="2">CRAL TRIO domain protein</fullName>
    </submittedName>
</protein>
<evidence type="ECO:0000313" key="3">
    <source>
        <dbReference type="Proteomes" id="UP001153069"/>
    </source>
</evidence>
<dbReference type="EMBL" id="CAICTM010000879">
    <property type="protein sequence ID" value="CAB9517791.1"/>
    <property type="molecule type" value="Genomic_DNA"/>
</dbReference>
<dbReference type="GO" id="GO:0005737">
    <property type="term" value="C:cytoplasm"/>
    <property type="evidence" value="ECO:0007669"/>
    <property type="project" value="TreeGrafter"/>
</dbReference>
<comment type="caution">
    <text evidence="2">The sequence shown here is derived from an EMBL/GenBank/DDBJ whole genome shotgun (WGS) entry which is preliminary data.</text>
</comment>
<proteinExistence type="predicted"/>
<gene>
    <name evidence="2" type="ORF">SEMRO_880_G215150.1</name>
</gene>
<dbReference type="AlphaFoldDB" id="A0A9N8EAF4"/>
<dbReference type="OrthoDB" id="6682367at2759"/>